<comment type="caution">
    <text evidence="1">The sequence shown here is derived from an EMBL/GenBank/DDBJ whole genome shotgun (WGS) entry which is preliminary data.</text>
</comment>
<dbReference type="EMBL" id="CM042049">
    <property type="protein sequence ID" value="KAI3746388.1"/>
    <property type="molecule type" value="Genomic_DNA"/>
</dbReference>
<keyword evidence="2" id="KW-1185">Reference proteome</keyword>
<name>A0ACB9DJ53_ARCLA</name>
<reference evidence="1 2" key="2">
    <citation type="journal article" date="2022" name="Mol. Ecol. Resour.">
        <title>The genomes of chicory, endive, great burdock and yacon provide insights into Asteraceae paleo-polyploidization history and plant inulin production.</title>
        <authorList>
            <person name="Fan W."/>
            <person name="Wang S."/>
            <person name="Wang H."/>
            <person name="Wang A."/>
            <person name="Jiang F."/>
            <person name="Liu H."/>
            <person name="Zhao H."/>
            <person name="Xu D."/>
            <person name="Zhang Y."/>
        </authorList>
    </citation>
    <scope>NUCLEOTIDE SEQUENCE [LARGE SCALE GENOMIC DNA]</scope>
    <source>
        <strain evidence="2">cv. Niubang</strain>
    </source>
</reference>
<reference evidence="2" key="1">
    <citation type="journal article" date="2022" name="Mol. Ecol. Resour.">
        <title>The genomes of chicory, endive, great burdock and yacon provide insights into Asteraceae palaeo-polyploidization history and plant inulin production.</title>
        <authorList>
            <person name="Fan W."/>
            <person name="Wang S."/>
            <person name="Wang H."/>
            <person name="Wang A."/>
            <person name="Jiang F."/>
            <person name="Liu H."/>
            <person name="Zhao H."/>
            <person name="Xu D."/>
            <person name="Zhang Y."/>
        </authorList>
    </citation>
    <scope>NUCLEOTIDE SEQUENCE [LARGE SCALE GENOMIC DNA]</scope>
    <source>
        <strain evidence="2">cv. Niubang</strain>
    </source>
</reference>
<protein>
    <submittedName>
        <fullName evidence="1">Uncharacterized protein</fullName>
    </submittedName>
</protein>
<sequence>MEGFTSFLPLSESTDFQKRDNFLHFRHFLVAIASNCLKLGELDVSGSMITDSGIAALTCAIQLNLQILSISRCRLVSDKSLPYFVKLGLVGLNLQDCDGINSRAVGRLVERLWHCDILS</sequence>
<evidence type="ECO:0000313" key="1">
    <source>
        <dbReference type="EMBL" id="KAI3746388.1"/>
    </source>
</evidence>
<accession>A0ACB9DJ53</accession>
<proteinExistence type="predicted"/>
<dbReference type="Proteomes" id="UP001055879">
    <property type="component" value="Linkage Group LG03"/>
</dbReference>
<evidence type="ECO:0000313" key="2">
    <source>
        <dbReference type="Proteomes" id="UP001055879"/>
    </source>
</evidence>
<gene>
    <name evidence="1" type="ORF">L6452_08819</name>
</gene>
<organism evidence="1 2">
    <name type="scientific">Arctium lappa</name>
    <name type="common">Greater burdock</name>
    <name type="synonym">Lappa major</name>
    <dbReference type="NCBI Taxonomy" id="4217"/>
    <lineage>
        <taxon>Eukaryota</taxon>
        <taxon>Viridiplantae</taxon>
        <taxon>Streptophyta</taxon>
        <taxon>Embryophyta</taxon>
        <taxon>Tracheophyta</taxon>
        <taxon>Spermatophyta</taxon>
        <taxon>Magnoliopsida</taxon>
        <taxon>eudicotyledons</taxon>
        <taxon>Gunneridae</taxon>
        <taxon>Pentapetalae</taxon>
        <taxon>asterids</taxon>
        <taxon>campanulids</taxon>
        <taxon>Asterales</taxon>
        <taxon>Asteraceae</taxon>
        <taxon>Carduoideae</taxon>
        <taxon>Cardueae</taxon>
        <taxon>Arctiinae</taxon>
        <taxon>Arctium</taxon>
    </lineage>
</organism>